<feature type="compositionally biased region" description="Polar residues" evidence="1">
    <location>
        <begin position="902"/>
        <end position="917"/>
    </location>
</feature>
<feature type="compositionally biased region" description="Gly residues" evidence="1">
    <location>
        <begin position="1309"/>
        <end position="1325"/>
    </location>
</feature>
<dbReference type="VEuPathDB" id="PlasmoDB:PVP01_1445700"/>
<feature type="compositionally biased region" description="Basic and acidic residues" evidence="1">
    <location>
        <begin position="519"/>
        <end position="528"/>
    </location>
</feature>
<feature type="compositionally biased region" description="Basic and acidic residues" evidence="1">
    <location>
        <begin position="1947"/>
        <end position="1969"/>
    </location>
</feature>
<dbReference type="GO" id="GO:0045503">
    <property type="term" value="F:dynein light chain binding"/>
    <property type="evidence" value="ECO:0007669"/>
    <property type="project" value="InterPro"/>
</dbReference>
<feature type="region of interest" description="Disordered" evidence="1">
    <location>
        <begin position="2280"/>
        <end position="2306"/>
    </location>
</feature>
<sequence>MEVPLRCELLRRELMAAGEMLHDDSNGQPEGGSLPTMNQCAAEKNAASVEAYHLCEAATKGKLTEKKLTQKNLTQKKQIVVMRKWMLKAPNRSVHKKTKLFWKTKKKKIPIKWGQRKVLYCEQNDGEGARTPLREAGGHKKGFALYWVPETGWSSTPCVVCSLGKSTCHLGREVTTLVFPPREGEAQAKRRANNRISSDGGSTSIALEGRRCAMRRWKEQPHGFLLRRWKEHPHGFLLRRWKEQPQRFLLRRWKKHPHGFLLRRWKEQPQRFLLRRWKEHPHGFLLRRWKEHPQRFLLRRWKNHPHGFLLRRWKEQPQRFLLRRWKNHPHNFPLRRCKEHPYTFLIGRLLRGDNTHCILAKMSRGQVTLSLSVRIISPFKALHLPDDDDVLLFFHCERRMTSRSKSGSGDKPCEEGMHLVRGKQTNKKKKRRKEEKKKKKKSHFSAGKLHLCQAHVILRATHGAGVCHPRAREASRRGPSAAPAGEQSQVEQVQQVQQAEQAEGLQAQQPREGLQAKQPRPERTDWRSRVKRKVTSTRYVAQLACPCSPRLSRGSKRAAWCVETPSCPHVICATKMHMQPNDAPIDSRKGKKLPVRAPLPPQPLQSVQPPLPLQPLLPVGVPLNPWEPRGGNDSRAIYTNFRKALSGLLTRSDEADDDLSCLSLLLRLFALRAYKTGAVDPIGITLSRCRDSCLNPRSICVVLIGKGVQTRRGEKHSPHSHRISGGTPHPTLCLTTGKEETQNSLAKLLSNPKGCNKNRFVAHRDVSLSFGGYEIPSHQTAKKENQIAEEPLQCDRNVPHLEHQMWVVKRGAHLFYFPPTGGSAPTISESGGDNPAASETRSGCGEYASAQKNKAARADYRRAGSHGKRANRMANRHHHEQKRNQRQHQQQRKKGDGANPQERPTQPWSSLNHTCKNGSEKKHTHKINLCEEDYTQGGTREGFHNERNTGEDPPEVGAMRIGKKDLPSGHPYEKRAFQMRRPNCLCNAKYAGEHPSGGISPPLEEETDRIRHTREDANREGGPPGEGSNPPYDEVHPGEFLFGGGSGSNGLNRLTNLHKRYDGVDCATPLATHPGEGQNVECFPKGVRAIKRSSAYGREESKKRNPPKWSDPRDSPPNEHPHKKKKKLSPFCTTKCEDKAEGSSLVGGDSPNGFAPSHGDEGNDLAAIPSSYVERDPLRMAKPSGGVFATPTLFDRSSLDEPNRSAAPPVEGATYEWFELATGTPAGKPRFDESSSDEDSLIGENIPRGAAHWVGSIPKGCNYPSKRYVHPPERHPYLWNVWPANRMEVALSGGGTPDGEGAVEQRGSGSDGGSDGGSDSGGDSGSDGTTVANAREGGQQEKKKEKKNSDSNNRSNRNRNRSDGDDEAASQAGSSLSDGDSGADLEVAVMERHSSILVNRGIRTKKCVDYSLYNTYAKSSFLQCAEQADNHFIGNYLDRYNDENFQHLRQKVKLCLSRTFANLKTTSETCVLHFTNLIFDLYISRFNSKDEIIESIINDIVTEEKQFSDVMIQLLKEFYPKVYSDFVFKEQLKGKYNILYKELKDSCDLIYHFVAIICLFISQKYYNYRLISIDLIAKTYCKSHLEGLRKVYSRNNELIKDASPDYYSATQYLDATFCAHSVNKNFALEVEICILKKLNYDLSIPTPYSLLDSLLKANENINFLKLKNDYNATEGEILLRIASIDNTFLKYKSSTLSMAIYEILNFNICKDKMQKELFHFTNFQADFGLEAVGGKLAVDTVDTVETVSTPTAANAASAANLANDACRTSPRGGAAEQKKKQELKLLKRQARSLVIAEEEDRFITASKYINQKALLYQCVKRTLICVCAAIKKRVPRYYYDSDLDRTDGLKGYIRSFHNGKRGYLDRLRQKRQAVKGGAVNERAANEKAVKGEAAMERTATGEAKADPSNEETPESATISADAATTAATTAITAESASPPSGKKRKRAEGAKAADDEAADDERKDQDKFQNAKKKIKKKIKKMIKKLNALRWEDIPIQYCTPYLLQGEEIKIYLKKDDEEVADRDGKNAQNGSSGRKNSLSGSKGGSKKNYVIGTRTNSTDEHLVFYYNYLSKLRSRLVEGMKYFLRRIKRIKNRHVCVSMVNLSYLLNKKGLRKKRKKERKKKNIPLYKQLTNEIKIFFMWLYKLTNIEIRPLIRFADLKYIACIKCYERSYAKYVARALGGGAKREGGEAEGGKHTSTKHGSSKHRSSKHGSSKQRSSKHRSSKHRSSKHTSPKGGAPKRSRRSSLEKKYAQEVSQFAEAENKKFYPYLKRSSSMADLTGGHCTGKVNRKGAARKSGKEAKSKCSKKEGLVQNKTNFYEQASQNAKSEECEMASWKKKKKKKNEQGDEGDQGDAGDQCDEGDDPVECPAANELDMQSTLDDFLLRKKEYESLEKEKPFREEQLDGHPGQVFAMPLQDNATKISSDWITINDPQVDECAKELMECFLKWKNKNYISKNWTFNEYPNCKEYYFSLVFGDLKSSETMKGIIEMMHMKYNHLLNIYKEINVQADCMEYD</sequence>
<dbReference type="Gene3D" id="1.10.472.10">
    <property type="entry name" value="Cyclin-like"/>
    <property type="match status" value="1"/>
</dbReference>
<feature type="region of interest" description="Disordered" evidence="1">
    <location>
        <begin position="2022"/>
        <end position="2052"/>
    </location>
</feature>
<dbReference type="GO" id="GO:0005929">
    <property type="term" value="C:cilium"/>
    <property type="evidence" value="ECO:0007669"/>
    <property type="project" value="GOC"/>
</dbReference>
<dbReference type="EMBL" id="LT615252">
    <property type="protein sequence ID" value="SCO70031.1"/>
    <property type="molecule type" value="Genomic_DNA"/>
</dbReference>
<feature type="region of interest" description="Disordered" evidence="1">
    <location>
        <begin position="1014"/>
        <end position="1047"/>
    </location>
</feature>
<feature type="compositionally biased region" description="Polar residues" evidence="1">
    <location>
        <begin position="824"/>
        <end position="841"/>
    </location>
</feature>
<reference evidence="2 3" key="1">
    <citation type="submission" date="2016-07" db="EMBL/GenBank/DDBJ databases">
        <authorList>
            <consortium name="Pathogen Informatics"/>
        </authorList>
    </citation>
    <scope>NUCLEOTIDE SEQUENCE [LARGE SCALE GENOMIC DNA]</scope>
</reference>
<dbReference type="eggNOG" id="ENOG502S6BV">
    <property type="taxonomic scope" value="Eukaryota"/>
</dbReference>
<dbReference type="VEuPathDB" id="PlasmoDB:PVX_124005"/>
<feature type="region of interest" description="Disordered" evidence="1">
    <location>
        <begin position="468"/>
        <end position="529"/>
    </location>
</feature>
<feature type="compositionally biased region" description="Acidic residues" evidence="1">
    <location>
        <begin position="2347"/>
        <end position="2366"/>
    </location>
</feature>
<feature type="region of interest" description="Disordered" evidence="1">
    <location>
        <begin position="824"/>
        <end position="970"/>
    </location>
</feature>
<feature type="compositionally biased region" description="Basic and acidic residues" evidence="1">
    <location>
        <begin position="2184"/>
        <end position="2195"/>
    </location>
</feature>
<feature type="region of interest" description="Disordered" evidence="1">
    <location>
        <begin position="402"/>
        <end position="445"/>
    </location>
</feature>
<feature type="region of interest" description="Disordered" evidence="1">
    <location>
        <begin position="2337"/>
        <end position="2372"/>
    </location>
</feature>
<dbReference type="GO" id="GO:0042073">
    <property type="term" value="P:intraciliary transport"/>
    <property type="evidence" value="ECO:0007669"/>
    <property type="project" value="InterPro"/>
</dbReference>
<protein>
    <submittedName>
        <fullName evidence="2">Cyclin, putative</fullName>
    </submittedName>
</protein>
<evidence type="ECO:0000256" key="1">
    <source>
        <dbReference type="SAM" id="MobiDB-lite"/>
    </source>
</evidence>
<dbReference type="GO" id="GO:0045504">
    <property type="term" value="F:dynein heavy chain binding"/>
    <property type="evidence" value="ECO:0007669"/>
    <property type="project" value="InterPro"/>
</dbReference>
<feature type="compositionally biased region" description="Basic and acidic residues" evidence="1">
    <location>
        <begin position="1110"/>
        <end position="1120"/>
    </location>
</feature>
<feature type="region of interest" description="Disordered" evidence="1">
    <location>
        <begin position="1223"/>
        <end position="1257"/>
    </location>
</feature>
<dbReference type="PANTHER" id="PTHR16022">
    <property type="entry name" value="WD REPEAT DOMAIN 60"/>
    <property type="match status" value="1"/>
</dbReference>
<dbReference type="VEuPathDB" id="PlasmoDB:PVW1_140052000"/>
<evidence type="ECO:0000313" key="3">
    <source>
        <dbReference type="Proteomes" id="UP000196402"/>
    </source>
</evidence>
<evidence type="ECO:0000313" key="2">
    <source>
        <dbReference type="EMBL" id="SCO70031.1"/>
    </source>
</evidence>
<feature type="compositionally biased region" description="Basic and acidic residues" evidence="1">
    <location>
        <begin position="1338"/>
        <end position="1349"/>
    </location>
</feature>
<dbReference type="PANTHER" id="PTHR16022:SF0">
    <property type="entry name" value="CYTOPLASMIC DYNEIN 2 INTERMEDIATE CHAIN 1"/>
    <property type="match status" value="1"/>
</dbReference>
<feature type="compositionally biased region" description="Basic residues" evidence="1">
    <location>
        <begin position="863"/>
        <end position="892"/>
    </location>
</feature>
<feature type="region of interest" description="Disordered" evidence="1">
    <location>
        <begin position="1093"/>
        <end position="1166"/>
    </location>
</feature>
<feature type="compositionally biased region" description="Basic residues" evidence="1">
    <location>
        <begin position="420"/>
        <end position="443"/>
    </location>
</feature>
<feature type="compositionally biased region" description="Low complexity" evidence="1">
    <location>
        <begin position="1914"/>
        <end position="1937"/>
    </location>
</feature>
<gene>
    <name evidence="2" type="ORF">PVT01_140050900</name>
</gene>
<dbReference type="Proteomes" id="UP000196402">
    <property type="component" value="Chromosome 14"/>
</dbReference>
<dbReference type="InterPro" id="IPR042505">
    <property type="entry name" value="DYNC2I1"/>
</dbReference>
<feature type="compositionally biased region" description="Basic and acidic residues" evidence="1">
    <location>
        <begin position="2297"/>
        <end position="2306"/>
    </location>
</feature>
<feature type="region of interest" description="Disordered" evidence="1">
    <location>
        <begin position="2184"/>
        <end position="2251"/>
    </location>
</feature>
<feature type="compositionally biased region" description="Basic residues" evidence="1">
    <location>
        <begin position="2197"/>
        <end position="2244"/>
    </location>
</feature>
<feature type="region of interest" description="Disordered" evidence="1">
    <location>
        <begin position="1874"/>
        <end position="1972"/>
    </location>
</feature>
<accession>A0A1G4H5B8</accession>
<feature type="region of interest" description="Disordered" evidence="1">
    <location>
        <begin position="1290"/>
        <end position="1381"/>
    </location>
</feature>
<dbReference type="VEuPathDB" id="PlasmoDB:PVPAM_140053700"/>
<name>A0A1G4H5B8_PLAVI</name>
<organism evidence="2 3">
    <name type="scientific">Plasmodium vivax</name>
    <name type="common">malaria parasite P. vivax</name>
    <dbReference type="NCBI Taxonomy" id="5855"/>
    <lineage>
        <taxon>Eukaryota</taxon>
        <taxon>Sar</taxon>
        <taxon>Alveolata</taxon>
        <taxon>Apicomplexa</taxon>
        <taxon>Aconoidasida</taxon>
        <taxon>Haemosporida</taxon>
        <taxon>Plasmodiidae</taxon>
        <taxon>Plasmodium</taxon>
        <taxon>Plasmodium (Plasmodium)</taxon>
    </lineage>
</organism>
<proteinExistence type="predicted"/>
<feature type="compositionally biased region" description="Low complexity" evidence="1">
    <location>
        <begin position="484"/>
        <end position="509"/>
    </location>
</feature>
<feature type="compositionally biased region" description="Low complexity" evidence="1">
    <location>
        <begin position="2030"/>
        <end position="2041"/>
    </location>
</feature>
<feature type="compositionally biased region" description="Basic and acidic residues" evidence="1">
    <location>
        <begin position="1883"/>
        <end position="1895"/>
    </location>
</feature>
<feature type="compositionally biased region" description="Basic and acidic residues" evidence="1">
    <location>
        <begin position="941"/>
        <end position="950"/>
    </location>
</feature>
<feature type="compositionally biased region" description="Low complexity" evidence="1">
    <location>
        <begin position="1369"/>
        <end position="1381"/>
    </location>
</feature>
<dbReference type="GO" id="GO:0005868">
    <property type="term" value="C:cytoplasmic dynein complex"/>
    <property type="evidence" value="ECO:0007669"/>
    <property type="project" value="InterPro"/>
</dbReference>